<dbReference type="InterPro" id="IPR000649">
    <property type="entry name" value="IF-2B-related"/>
</dbReference>
<dbReference type="InterPro" id="IPR042529">
    <property type="entry name" value="IF_2B-like_C"/>
</dbReference>
<reference evidence="1" key="1">
    <citation type="submission" date="2018-06" db="EMBL/GenBank/DDBJ databases">
        <authorList>
            <person name="Zhirakovskaya E."/>
        </authorList>
    </citation>
    <scope>NUCLEOTIDE SEQUENCE</scope>
</reference>
<dbReference type="PANTHER" id="PTHR43475">
    <property type="entry name" value="METHYLTHIORIBOSE-1-PHOSPHATE ISOMERASE"/>
    <property type="match status" value="1"/>
</dbReference>
<dbReference type="PANTHER" id="PTHR43475:SF3">
    <property type="entry name" value="TRANSLATION INITIATION FACTOR EIF-2B SUBUNIT FAMILY PROTEIN (AFU_ORTHOLOGUE AFUA_2G14290)"/>
    <property type="match status" value="1"/>
</dbReference>
<dbReference type="EMBL" id="UOGE01000018">
    <property type="protein sequence ID" value="VAX17111.1"/>
    <property type="molecule type" value="Genomic_DNA"/>
</dbReference>
<evidence type="ECO:0008006" key="2">
    <source>
        <dbReference type="Google" id="ProtNLM"/>
    </source>
</evidence>
<name>A0A3B1BRC1_9ZZZZ</name>
<organism evidence="1">
    <name type="scientific">hydrothermal vent metagenome</name>
    <dbReference type="NCBI Taxonomy" id="652676"/>
    <lineage>
        <taxon>unclassified sequences</taxon>
        <taxon>metagenomes</taxon>
        <taxon>ecological metagenomes</taxon>
    </lineage>
</organism>
<dbReference type="InterPro" id="IPR037171">
    <property type="entry name" value="NagB/RpiA_transferase-like"/>
</dbReference>
<dbReference type="GO" id="GO:0019509">
    <property type="term" value="P:L-methionine salvage from methylthioadenosine"/>
    <property type="evidence" value="ECO:0007669"/>
    <property type="project" value="TreeGrafter"/>
</dbReference>
<gene>
    <name evidence="1" type="ORF">MNBD_NITROSPINAE02-1322</name>
</gene>
<proteinExistence type="predicted"/>
<evidence type="ECO:0000313" key="1">
    <source>
        <dbReference type="EMBL" id="VAX17111.1"/>
    </source>
</evidence>
<dbReference type="AlphaFoldDB" id="A0A3B1BRC1"/>
<sequence length="306" mass="33333">MNSILQGKLEIIEKDFQSGAGELAEAGIGLLAEILLFAPLDNPARALKLCRDVAGRLAEVRPSMAPIGNWAIEYYRELGETISGEGQDWRPEVAEDVKRKILKRKSSVANLLVMAAEGAIGGVKSVFTLSYSSTVDRILLEALPHQCEIVVAESRPGMEGRRVARTMVDNGRRVRLITDAQMGLAIGEVDIVLIGADTICRDMTVINKSGSYLAALAAREAKKPVYVAADTFKINLAATRNSIRLEEKPGEEVWAESPDICRNTYFEPTPPKLIAAYITEKGALTNAEMEKEIERIRLARAAAPGV</sequence>
<dbReference type="GO" id="GO:0046523">
    <property type="term" value="F:S-methyl-5-thioribose-1-phosphate isomerase activity"/>
    <property type="evidence" value="ECO:0007669"/>
    <property type="project" value="TreeGrafter"/>
</dbReference>
<accession>A0A3B1BRC1</accession>
<dbReference type="SUPFAM" id="SSF100950">
    <property type="entry name" value="NagB/RpiA/CoA transferase-like"/>
    <property type="match status" value="1"/>
</dbReference>
<protein>
    <recommendedName>
        <fullName evidence="2">S-methyl-5-thioribose-1-phosphate isomerase</fullName>
    </recommendedName>
</protein>
<dbReference type="Gene3D" id="3.40.50.10470">
    <property type="entry name" value="Translation initiation factor eif-2b, domain 2"/>
    <property type="match status" value="1"/>
</dbReference>
<dbReference type="Pfam" id="PF01008">
    <property type="entry name" value="IF-2B"/>
    <property type="match status" value="1"/>
</dbReference>